<dbReference type="RefSeq" id="WP_183328462.1">
    <property type="nucleotide sequence ID" value="NZ_JACHHK010000004.1"/>
</dbReference>
<comment type="caution">
    <text evidence="1">The sequence shown here is derived from an EMBL/GenBank/DDBJ whole genome shotgun (WGS) entry which is preliminary data.</text>
</comment>
<keyword evidence="2" id="KW-1185">Reference proteome</keyword>
<accession>A0A7W8CX23</accession>
<evidence type="ECO:0000313" key="1">
    <source>
        <dbReference type="EMBL" id="MBB5183163.1"/>
    </source>
</evidence>
<proteinExistence type="predicted"/>
<dbReference type="Proteomes" id="UP000539953">
    <property type="component" value="Unassembled WGS sequence"/>
</dbReference>
<protein>
    <submittedName>
        <fullName evidence="1">Uncharacterized protein</fullName>
    </submittedName>
</protein>
<gene>
    <name evidence="1" type="ORF">HNQ47_001184</name>
</gene>
<evidence type="ECO:0000313" key="2">
    <source>
        <dbReference type="Proteomes" id="UP000539953"/>
    </source>
</evidence>
<sequence>MTENEAIKILAAPILKKLKELEDEMGDQEMVEIPSIHFIRSQIPDHIKIDGIEIDDALLDKLEAYVQEQIEAEHRPTVLH</sequence>
<name>A0A7W8CX23_9FIRM</name>
<dbReference type="EMBL" id="JACHHK010000004">
    <property type="protein sequence ID" value="MBB5183163.1"/>
    <property type="molecule type" value="Genomic_DNA"/>
</dbReference>
<reference evidence="1 2" key="1">
    <citation type="submission" date="2020-08" db="EMBL/GenBank/DDBJ databases">
        <title>Genomic Encyclopedia of Type Strains, Phase IV (KMG-IV): sequencing the most valuable type-strain genomes for metagenomic binning, comparative biology and taxonomic classification.</title>
        <authorList>
            <person name="Goeker M."/>
        </authorList>
    </citation>
    <scope>NUCLEOTIDE SEQUENCE [LARGE SCALE GENOMIC DNA]</scope>
    <source>
        <strain evidence="1 2">DSM 25799</strain>
    </source>
</reference>
<dbReference type="AlphaFoldDB" id="A0A7W8CX23"/>
<organism evidence="1 2">
    <name type="scientific">Catenisphaera adipataccumulans</name>
    <dbReference type="NCBI Taxonomy" id="700500"/>
    <lineage>
        <taxon>Bacteria</taxon>
        <taxon>Bacillati</taxon>
        <taxon>Bacillota</taxon>
        <taxon>Erysipelotrichia</taxon>
        <taxon>Erysipelotrichales</taxon>
        <taxon>Erysipelotrichaceae</taxon>
        <taxon>Catenisphaera</taxon>
    </lineage>
</organism>